<comment type="catalytic activity">
    <reaction evidence="3">
        <text>2 GTP = 3',3'-c-di-GMP + 2 diphosphate</text>
        <dbReference type="Rhea" id="RHEA:24898"/>
        <dbReference type="ChEBI" id="CHEBI:33019"/>
        <dbReference type="ChEBI" id="CHEBI:37565"/>
        <dbReference type="ChEBI" id="CHEBI:58805"/>
        <dbReference type="EC" id="2.7.7.65"/>
    </reaction>
</comment>
<dbReference type="Pfam" id="PF07695">
    <property type="entry name" value="7TMR-DISM_7TM"/>
    <property type="match status" value="1"/>
</dbReference>
<evidence type="ECO:0000256" key="4">
    <source>
        <dbReference type="SAM" id="Phobius"/>
    </source>
</evidence>
<organism evidence="6 7">
    <name type="scientific">Parahaliea maris</name>
    <dbReference type="NCBI Taxonomy" id="2716870"/>
    <lineage>
        <taxon>Bacteria</taxon>
        <taxon>Pseudomonadati</taxon>
        <taxon>Pseudomonadota</taxon>
        <taxon>Gammaproteobacteria</taxon>
        <taxon>Cellvibrionales</taxon>
        <taxon>Halieaceae</taxon>
        <taxon>Parahaliea</taxon>
    </lineage>
</organism>
<dbReference type="SMART" id="SM00267">
    <property type="entry name" value="GGDEF"/>
    <property type="match status" value="1"/>
</dbReference>
<dbReference type="InterPro" id="IPR011623">
    <property type="entry name" value="7TMR_DISM_rcpt_extracell_dom1"/>
</dbReference>
<dbReference type="Gene3D" id="3.30.70.270">
    <property type="match status" value="1"/>
</dbReference>
<dbReference type="PROSITE" id="PS50887">
    <property type="entry name" value="GGDEF"/>
    <property type="match status" value="1"/>
</dbReference>
<dbReference type="InterPro" id="IPR029787">
    <property type="entry name" value="Nucleotide_cyclase"/>
</dbReference>
<dbReference type="Gene3D" id="2.60.120.260">
    <property type="entry name" value="Galactose-binding domain-like"/>
    <property type="match status" value="1"/>
</dbReference>
<comment type="cofactor">
    <cofactor evidence="1">
        <name>Mg(2+)</name>
        <dbReference type="ChEBI" id="CHEBI:18420"/>
    </cofactor>
</comment>
<dbReference type="CDD" id="cd01949">
    <property type="entry name" value="GGDEF"/>
    <property type="match status" value="1"/>
</dbReference>
<dbReference type="EMBL" id="VRZA01000011">
    <property type="protein sequence ID" value="TXS89234.1"/>
    <property type="molecule type" value="Genomic_DNA"/>
</dbReference>
<dbReference type="SUPFAM" id="SSF49785">
    <property type="entry name" value="Galactose-binding domain-like"/>
    <property type="match status" value="1"/>
</dbReference>
<feature type="transmembrane region" description="Helical" evidence="4">
    <location>
        <begin position="347"/>
        <end position="363"/>
    </location>
</feature>
<dbReference type="EC" id="2.7.7.65" evidence="2"/>
<evidence type="ECO:0000313" key="7">
    <source>
        <dbReference type="Proteomes" id="UP000321039"/>
    </source>
</evidence>
<feature type="transmembrane region" description="Helical" evidence="4">
    <location>
        <begin position="403"/>
        <end position="420"/>
    </location>
</feature>
<dbReference type="InterPro" id="IPR008979">
    <property type="entry name" value="Galactose-bd-like_sf"/>
</dbReference>
<evidence type="ECO:0000256" key="3">
    <source>
        <dbReference type="ARBA" id="ARBA00034247"/>
    </source>
</evidence>
<dbReference type="SUPFAM" id="SSF55073">
    <property type="entry name" value="Nucleotide cyclase"/>
    <property type="match status" value="1"/>
</dbReference>
<name>A0A5C8ZNA1_9GAMM</name>
<feature type="transmembrane region" description="Helical" evidence="4">
    <location>
        <begin position="375"/>
        <end position="391"/>
    </location>
</feature>
<dbReference type="RefSeq" id="WP_148070276.1">
    <property type="nucleotide sequence ID" value="NZ_VRZA01000011.1"/>
</dbReference>
<dbReference type="Proteomes" id="UP000321039">
    <property type="component" value="Unassembled WGS sequence"/>
</dbReference>
<dbReference type="GO" id="GO:0052621">
    <property type="term" value="F:diguanylate cyclase activity"/>
    <property type="evidence" value="ECO:0007669"/>
    <property type="project" value="UniProtKB-EC"/>
</dbReference>
<evidence type="ECO:0000256" key="2">
    <source>
        <dbReference type="ARBA" id="ARBA00012528"/>
    </source>
</evidence>
<reference evidence="6 7" key="1">
    <citation type="submission" date="2019-08" db="EMBL/GenBank/DDBJ databases">
        <title>Parahaliea maris sp. nov., isolated from the surface seawater.</title>
        <authorList>
            <person name="Liu Y."/>
        </authorList>
    </citation>
    <scope>NUCLEOTIDE SEQUENCE [LARGE SCALE GENOMIC DNA]</scope>
    <source>
        <strain evidence="6 7">HSLHS9</strain>
    </source>
</reference>
<proteinExistence type="predicted"/>
<dbReference type="AlphaFoldDB" id="A0A5C8ZNA1"/>
<feature type="transmembrane region" description="Helical" evidence="4">
    <location>
        <begin position="321"/>
        <end position="341"/>
    </location>
</feature>
<dbReference type="PANTHER" id="PTHR45138">
    <property type="entry name" value="REGULATORY COMPONENTS OF SENSORY TRANSDUCTION SYSTEM"/>
    <property type="match status" value="1"/>
</dbReference>
<comment type="caution">
    <text evidence="6">The sequence shown here is derived from an EMBL/GenBank/DDBJ whole genome shotgun (WGS) entry which is preliminary data.</text>
</comment>
<keyword evidence="7" id="KW-1185">Reference proteome</keyword>
<gene>
    <name evidence="6" type="ORF">FV139_20040</name>
</gene>
<sequence>MPAIYNGAMFSLVNSQPIFPRAAACLLVALLAGVFLGLPALGAERASGIVVLDPAQAQEGQKLKSGWRFRVGDDLAWARPGYDDRDWGEVNLPHRWEPSAGEDAGAYSWYRLHIRFSSEPDWLTGQSLALRMGAVLSAYELYAGGKLVGSLGRLPPTPDPAIDYDRHQIISLPASAIDANGELVLALRVWGGEHTVEANWGSGPYRGQFQLGRQDRLLLGMVIDEIPGLLAGVLCFVFGLYHIYIYYRNRHLESFLWFGLTAIVIGVYALSLSQWRYLLGWDFVAYKKIEYAALYLVPPLCLQGVWSLLDRPVGRVLRIYQLSFLLAGAAFLVTPGLEIHWRTLPGWQFWTLPALALTGWRISQSALEGHEEARTLGLGAMLFIAACLHDIAVDQFQLSDPRLLHWGFLVFVAFMAVSLANRMTAALGHLEEEVAQRTAELEQANRRLTEAALVDPLTGLFNRRGFTAEAEVEIKRLFRGGRGFSVILTDVDHFKSINDRYGHACGDHVLARVASLLRDGVRDVDRVARWGGEEFILLLPETGGEGAARVAEKLRERLEEHLFDFQGTRLHISMTFGATEYRRGESLDHCVARADAALYRGKDAGRNRVVLDIERRAAATP</sequence>
<keyword evidence="4" id="KW-1133">Transmembrane helix</keyword>
<feature type="domain" description="GGDEF" evidence="5">
    <location>
        <begin position="482"/>
        <end position="614"/>
    </location>
</feature>
<feature type="transmembrane region" description="Helical" evidence="4">
    <location>
        <begin position="226"/>
        <end position="247"/>
    </location>
</feature>
<dbReference type="InterPro" id="IPR000160">
    <property type="entry name" value="GGDEF_dom"/>
</dbReference>
<evidence type="ECO:0000259" key="5">
    <source>
        <dbReference type="PROSITE" id="PS50887"/>
    </source>
</evidence>
<dbReference type="Pfam" id="PF00990">
    <property type="entry name" value="GGDEF"/>
    <property type="match status" value="1"/>
</dbReference>
<dbReference type="FunFam" id="3.30.70.270:FF:000001">
    <property type="entry name" value="Diguanylate cyclase domain protein"/>
    <property type="match status" value="1"/>
</dbReference>
<dbReference type="NCBIfam" id="TIGR00254">
    <property type="entry name" value="GGDEF"/>
    <property type="match status" value="1"/>
</dbReference>
<dbReference type="InterPro" id="IPR043128">
    <property type="entry name" value="Rev_trsase/Diguanyl_cyclase"/>
</dbReference>
<dbReference type="InterPro" id="IPR050469">
    <property type="entry name" value="Diguanylate_Cyclase"/>
</dbReference>
<evidence type="ECO:0000256" key="1">
    <source>
        <dbReference type="ARBA" id="ARBA00001946"/>
    </source>
</evidence>
<protein>
    <recommendedName>
        <fullName evidence="2">diguanylate cyclase</fullName>
        <ecNumber evidence="2">2.7.7.65</ecNumber>
    </recommendedName>
</protein>
<accession>A0A5C8ZNA1</accession>
<feature type="transmembrane region" description="Helical" evidence="4">
    <location>
        <begin position="291"/>
        <end position="309"/>
    </location>
</feature>
<keyword evidence="4" id="KW-0812">Transmembrane</keyword>
<evidence type="ECO:0000313" key="6">
    <source>
        <dbReference type="EMBL" id="TXS89234.1"/>
    </source>
</evidence>
<dbReference type="PANTHER" id="PTHR45138:SF9">
    <property type="entry name" value="DIGUANYLATE CYCLASE DGCM-RELATED"/>
    <property type="match status" value="1"/>
</dbReference>
<keyword evidence="4" id="KW-0472">Membrane</keyword>
<feature type="transmembrane region" description="Helical" evidence="4">
    <location>
        <begin position="254"/>
        <end position="271"/>
    </location>
</feature>